<feature type="compositionally biased region" description="Basic residues" evidence="1">
    <location>
        <begin position="639"/>
        <end position="660"/>
    </location>
</feature>
<dbReference type="HOGENOM" id="CLU_415600_0_0_1"/>
<keyword evidence="4" id="KW-1185">Reference proteome</keyword>
<feature type="compositionally biased region" description="Polar residues" evidence="1">
    <location>
        <begin position="134"/>
        <end position="154"/>
    </location>
</feature>
<name>A0A0D1Z7W1_9EURO</name>
<dbReference type="RefSeq" id="XP_016243957.1">
    <property type="nucleotide sequence ID" value="XM_016399395.1"/>
</dbReference>
<dbReference type="PANTHER" id="PTHR28094:SF1">
    <property type="entry name" value="MEIOTICALLY UP-REGULATED GENE 113 PROTEIN"/>
    <property type="match status" value="1"/>
</dbReference>
<feature type="domain" description="Bacteriophage T5 Orf172 DNA-binding" evidence="2">
    <location>
        <begin position="512"/>
        <end position="604"/>
    </location>
</feature>
<evidence type="ECO:0000259" key="2">
    <source>
        <dbReference type="SMART" id="SM00974"/>
    </source>
</evidence>
<protein>
    <recommendedName>
        <fullName evidence="2">Bacteriophage T5 Orf172 DNA-binding domain-containing protein</fullName>
    </recommendedName>
</protein>
<accession>A0A0D1Z7W1</accession>
<dbReference type="AlphaFoldDB" id="A0A0D1Z7W1"/>
<dbReference type="VEuPathDB" id="FungiDB:PV07_11919"/>
<feature type="region of interest" description="Disordered" evidence="1">
    <location>
        <begin position="38"/>
        <end position="80"/>
    </location>
</feature>
<dbReference type="Proteomes" id="UP000054466">
    <property type="component" value="Unassembled WGS sequence"/>
</dbReference>
<proteinExistence type="predicted"/>
<evidence type="ECO:0000313" key="4">
    <source>
        <dbReference type="Proteomes" id="UP000054466"/>
    </source>
</evidence>
<gene>
    <name evidence="3" type="ORF">PV07_11919</name>
</gene>
<dbReference type="SMART" id="SM00974">
    <property type="entry name" value="T5orf172"/>
    <property type="match status" value="1"/>
</dbReference>
<organism evidence="3 4">
    <name type="scientific">Cladophialophora immunda</name>
    <dbReference type="NCBI Taxonomy" id="569365"/>
    <lineage>
        <taxon>Eukaryota</taxon>
        <taxon>Fungi</taxon>
        <taxon>Dikarya</taxon>
        <taxon>Ascomycota</taxon>
        <taxon>Pezizomycotina</taxon>
        <taxon>Eurotiomycetes</taxon>
        <taxon>Chaetothyriomycetidae</taxon>
        <taxon>Chaetothyriales</taxon>
        <taxon>Herpotrichiellaceae</taxon>
        <taxon>Cladophialophora</taxon>
    </lineage>
</organism>
<dbReference type="InterPro" id="IPR053006">
    <property type="entry name" value="Meiosis_regulatory"/>
</dbReference>
<evidence type="ECO:0000313" key="3">
    <source>
        <dbReference type="EMBL" id="KIW23741.1"/>
    </source>
</evidence>
<dbReference type="STRING" id="569365.A0A0D1Z7W1"/>
<dbReference type="OrthoDB" id="2417614at2759"/>
<dbReference type="Pfam" id="PF10544">
    <property type="entry name" value="T5orf172"/>
    <property type="match status" value="1"/>
</dbReference>
<feature type="region of interest" description="Disordered" evidence="1">
    <location>
        <begin position="134"/>
        <end position="155"/>
    </location>
</feature>
<dbReference type="EMBL" id="KN847046">
    <property type="protein sequence ID" value="KIW23741.1"/>
    <property type="molecule type" value="Genomic_DNA"/>
</dbReference>
<sequence>MTSTPDRRILTPRSRTSAFQRSPAFADVNSFVLKVNLDDAPKTPSPATPQLEWSESPPATEDPPTPANNFEPDNLTLFPDSPLAARKTVLEQNVIPLYTPSQPDSDVPEQLLSQLHSETGRSKRLFQNELSRATLDASSQLPSLPSSGRPSNPAQPLIKVEEEEELSLKTSLQPFYISPSQTAYRNDPAGRVAAVAVGIKQEDRPVLSDDFAATATLADTVATTSATEPSPQHSEKKKPLSLSLVWSLTTKLSTILPFEAVERFDSKPLQCVATTKEGERCQRSVALTAHKSFSTELRTALSSLERSFDFGAFAEHMGPLIEGILCAQSHRKPARKCLEELCSYSWRPRDIATTKPHQAKAIADGIESIFRLWTAALVIPPTAAEETPVPIKEELVAVRSTPCSASAPSAPETELESTAFHYASPKATVTSNATKLHATDKNSTIALGGIATRTTSKPTLQSTHLNHKFEKFRYSKEKRNATPQELIRQTLLKPLTKADMRRSGFIYVFWHPGSLGYVKIGYATDVEERLKRWRGQCGFELEQHKSQESRPIARVRHLHRVESLIHAELKDYRVFEPRCRGCGISHKEWFEVDPNYALKVVEKWTSRSLYSGGVLDPSIMEEIDNLCELTKAETYPPRQHPKKHPKKPTRKHSGRHRNSK</sequence>
<reference evidence="3 4" key="1">
    <citation type="submission" date="2015-01" db="EMBL/GenBank/DDBJ databases">
        <title>The Genome Sequence of Cladophialophora immunda CBS83496.</title>
        <authorList>
            <consortium name="The Broad Institute Genomics Platform"/>
            <person name="Cuomo C."/>
            <person name="de Hoog S."/>
            <person name="Gorbushina A."/>
            <person name="Stielow B."/>
            <person name="Teixiera M."/>
            <person name="Abouelleil A."/>
            <person name="Chapman S.B."/>
            <person name="Priest M."/>
            <person name="Young S.K."/>
            <person name="Wortman J."/>
            <person name="Nusbaum C."/>
            <person name="Birren B."/>
        </authorList>
    </citation>
    <scope>NUCLEOTIDE SEQUENCE [LARGE SCALE GENOMIC DNA]</scope>
    <source>
        <strain evidence="3 4">CBS 83496</strain>
    </source>
</reference>
<feature type="region of interest" description="Disordered" evidence="1">
    <location>
        <begin position="630"/>
        <end position="660"/>
    </location>
</feature>
<dbReference type="InterPro" id="IPR018306">
    <property type="entry name" value="Phage_T5_Orf172_DNA-bd"/>
</dbReference>
<dbReference type="GeneID" id="27351113"/>
<evidence type="ECO:0000256" key="1">
    <source>
        <dbReference type="SAM" id="MobiDB-lite"/>
    </source>
</evidence>
<dbReference type="PANTHER" id="PTHR28094">
    <property type="entry name" value="MEIOTICALLY UP-REGULATED GENE 113 PROTEIN"/>
    <property type="match status" value="1"/>
</dbReference>